<accession>A0A158HY91</accession>
<dbReference type="AlphaFoldDB" id="A0A158HY91"/>
<evidence type="ECO:0000313" key="3">
    <source>
        <dbReference type="Proteomes" id="UP000054770"/>
    </source>
</evidence>
<sequence length="108" mass="11863">MLIKVTVDDALFPELFHRLNEFENPRLRAAIVRTLANDSLRNARGPSDQTLGKEGQHATTSEVPPASPRELLAPSPGVPAPEEMEPHTSVNLSERFDVDAIADQFASF</sequence>
<protein>
    <submittedName>
        <fullName evidence="2">Uncharacterized protein</fullName>
    </submittedName>
</protein>
<dbReference type="EMBL" id="FCON02000020">
    <property type="protein sequence ID" value="SAL48841.1"/>
    <property type="molecule type" value="Genomic_DNA"/>
</dbReference>
<keyword evidence="3" id="KW-1185">Reference proteome</keyword>
<name>A0A158HY91_9BURK</name>
<proteinExistence type="predicted"/>
<comment type="caution">
    <text evidence="2">The sequence shown here is derived from an EMBL/GenBank/DDBJ whole genome shotgun (WGS) entry which is preliminary data.</text>
</comment>
<gene>
    <name evidence="2" type="ORF">AWB68_02407</name>
</gene>
<evidence type="ECO:0000256" key="1">
    <source>
        <dbReference type="SAM" id="MobiDB-lite"/>
    </source>
</evidence>
<dbReference type="Proteomes" id="UP000054770">
    <property type="component" value="Unassembled WGS sequence"/>
</dbReference>
<feature type="region of interest" description="Disordered" evidence="1">
    <location>
        <begin position="38"/>
        <end position="92"/>
    </location>
</feature>
<evidence type="ECO:0000313" key="2">
    <source>
        <dbReference type="EMBL" id="SAL48841.1"/>
    </source>
</evidence>
<reference evidence="2" key="1">
    <citation type="submission" date="2016-01" db="EMBL/GenBank/DDBJ databases">
        <authorList>
            <person name="Peeters C."/>
        </authorList>
    </citation>
    <scope>NUCLEOTIDE SEQUENCE [LARGE SCALE GENOMIC DNA]</scope>
    <source>
        <strain evidence="2">LMG 22940</strain>
    </source>
</reference>
<organism evidence="2 3">
    <name type="scientific">Caballeronia choica</name>
    <dbReference type="NCBI Taxonomy" id="326476"/>
    <lineage>
        <taxon>Bacteria</taxon>
        <taxon>Pseudomonadati</taxon>
        <taxon>Pseudomonadota</taxon>
        <taxon>Betaproteobacteria</taxon>
        <taxon>Burkholderiales</taxon>
        <taxon>Burkholderiaceae</taxon>
        <taxon>Caballeronia</taxon>
    </lineage>
</organism>